<evidence type="ECO:0000256" key="1">
    <source>
        <dbReference type="ARBA" id="ARBA00009388"/>
    </source>
</evidence>
<accession>A0ABM7S2V8</accession>
<evidence type="ECO:0000259" key="9">
    <source>
        <dbReference type="Pfam" id="PF02868"/>
    </source>
</evidence>
<organism evidence="12 13">
    <name type="scientific">Flavobacterium okayamense</name>
    <dbReference type="NCBI Taxonomy" id="2830782"/>
    <lineage>
        <taxon>Bacteria</taxon>
        <taxon>Pseudomonadati</taxon>
        <taxon>Bacteroidota</taxon>
        <taxon>Flavobacteriia</taxon>
        <taxon>Flavobacteriales</taxon>
        <taxon>Flavobacteriaceae</taxon>
        <taxon>Flavobacterium</taxon>
    </lineage>
</organism>
<keyword evidence="2" id="KW-0645">Protease</keyword>
<proteinExistence type="inferred from homology"/>
<dbReference type="InterPro" id="IPR023612">
    <property type="entry name" value="Peptidase_M4"/>
</dbReference>
<dbReference type="InterPro" id="IPR026444">
    <property type="entry name" value="Secre_tail"/>
</dbReference>
<dbReference type="Gene3D" id="1.10.390.10">
    <property type="entry name" value="Neutral Protease Domain 2"/>
    <property type="match status" value="1"/>
</dbReference>
<feature type="domain" description="Peptidase M4" evidence="8">
    <location>
        <begin position="230"/>
        <end position="376"/>
    </location>
</feature>
<dbReference type="InterPro" id="IPR011096">
    <property type="entry name" value="FTP_domain"/>
</dbReference>
<sequence>MKKIFFALSFLVFSLSVTSQNREEKSLTNQKFLRINEEISPEKALKVFSMEFKLNKEVSFSKVSSNVDKVGFIHEKYQQFYKGLKVEFGTAIVHSKDGKARLVNGELYAIENQNIQPNLNSEQGLAKAIQYINAESYLWENEVQSKIMDYVKPDGELLLLPNLNSGSLILAYKYDIYATQPISRNEVYIDANSGEILLVNAIIKHAHELFSNEDLKFKKEQVERAVLATGNADTRYSGSRQIETTFDGTNYILQDYSRGNGILTYNCEDTGTYQDVDFIDNDNNWTSAEHANVFKDDGALDAHWGAEITYDFWGNIFGRNSFDNNGAAIRSYVHHGNYNNASWNGSVMTYGDGTAGGFDILTSIDVCGHEIGHAVCTYTANLVYANESGAMNEAFSDIWGACIEHYGRTGSLTTPRPASVWLIGEDLGNALRSMSNPNSKGDPDTYGGTFWYTGTADNGGVHTNSGVLNHWFYILSEGESGTNNAPSPDTYNVTGIGLDKAAEIAYLAERDYLTPNSTYLDARNATIEVVYNLYCANSPEAESVTNAWYAVNVGESYVAVNYDVALQSIAQNQTIPCTTNSFATTISFKNQGLNSLSSVNISYNVDGGANTNEVWNGTLGLCQETTYPISVTGLSRGAHTLNITTTVTSDARPENNTKSIVFFINDSGIVNVVNPFSTISDELIAYNDEGTSTWFRGVRGFGAMSSAGNTVYLINDTGDYPDATKSYLVSQCYDLTTLSSPQLSFDMKFDLEEDWDIVYVEYSTDFGANWNVLGTMGANWYNSNRTLASSGGNDCYNCPGAQWTGTNTTNTNYFYSLSALNSETNIIFRIVFHSDEAVTQLGVNVDNFLISGTLSNESFNTNEILVYPNPSKGIYNISLGTNQLEKIEVYDINGRLILNQNSFENSFETKIDLSNASTGVYFIKISAEGKNFVKRIVKE</sequence>
<dbReference type="Pfam" id="PF02868">
    <property type="entry name" value="Peptidase_M4_C"/>
    <property type="match status" value="1"/>
</dbReference>
<keyword evidence="6" id="KW-0862">Zinc</keyword>
<evidence type="ECO:0000256" key="6">
    <source>
        <dbReference type="ARBA" id="ARBA00022833"/>
    </source>
</evidence>
<dbReference type="Pfam" id="PF01447">
    <property type="entry name" value="Peptidase_M4"/>
    <property type="match status" value="1"/>
</dbReference>
<feature type="domain" description="Secretion system C-terminal sorting" evidence="11">
    <location>
        <begin position="866"/>
        <end position="937"/>
    </location>
</feature>
<dbReference type="InterPro" id="IPR050728">
    <property type="entry name" value="Zinc_Metalloprotease_M4"/>
</dbReference>
<evidence type="ECO:0000256" key="3">
    <source>
        <dbReference type="ARBA" id="ARBA00022723"/>
    </source>
</evidence>
<evidence type="ECO:0000259" key="11">
    <source>
        <dbReference type="Pfam" id="PF18962"/>
    </source>
</evidence>
<dbReference type="CDD" id="cd09597">
    <property type="entry name" value="M4_TLP"/>
    <property type="match status" value="1"/>
</dbReference>
<keyword evidence="3" id="KW-0479">Metal-binding</keyword>
<dbReference type="InterPro" id="IPR001570">
    <property type="entry name" value="Peptidase_M4_C_domain"/>
</dbReference>
<dbReference type="Proteomes" id="UP000825258">
    <property type="component" value="Chromosome"/>
</dbReference>
<feature type="domain" description="Peptidase M4 C-terminal" evidence="9">
    <location>
        <begin position="380"/>
        <end position="553"/>
    </location>
</feature>
<evidence type="ECO:0000256" key="5">
    <source>
        <dbReference type="ARBA" id="ARBA00022801"/>
    </source>
</evidence>
<dbReference type="Pfam" id="PF18962">
    <property type="entry name" value="Por_Secre_tail"/>
    <property type="match status" value="1"/>
</dbReference>
<evidence type="ECO:0008006" key="14">
    <source>
        <dbReference type="Google" id="ProtNLM"/>
    </source>
</evidence>
<comment type="similarity">
    <text evidence="1">Belongs to the peptidase M4 family.</text>
</comment>
<dbReference type="EMBL" id="AP024749">
    <property type="protein sequence ID" value="BCY27933.1"/>
    <property type="molecule type" value="Genomic_DNA"/>
</dbReference>
<keyword evidence="13" id="KW-1185">Reference proteome</keyword>
<evidence type="ECO:0000256" key="7">
    <source>
        <dbReference type="ARBA" id="ARBA00023049"/>
    </source>
</evidence>
<keyword evidence="7" id="KW-0482">Metalloprotease</keyword>
<dbReference type="Pfam" id="PF07504">
    <property type="entry name" value="FTP"/>
    <property type="match status" value="1"/>
</dbReference>
<dbReference type="SUPFAM" id="SSF55486">
    <property type="entry name" value="Metalloproteases ('zincins'), catalytic domain"/>
    <property type="match status" value="1"/>
</dbReference>
<dbReference type="PANTHER" id="PTHR33794">
    <property type="entry name" value="BACILLOLYSIN"/>
    <property type="match status" value="1"/>
</dbReference>
<dbReference type="InterPro" id="IPR027268">
    <property type="entry name" value="Peptidase_M4/M1_CTD_sf"/>
</dbReference>
<evidence type="ECO:0000259" key="10">
    <source>
        <dbReference type="Pfam" id="PF07504"/>
    </source>
</evidence>
<evidence type="ECO:0000256" key="4">
    <source>
        <dbReference type="ARBA" id="ARBA00022729"/>
    </source>
</evidence>
<keyword evidence="5" id="KW-0378">Hydrolase</keyword>
<dbReference type="PANTHER" id="PTHR33794:SF1">
    <property type="entry name" value="BACILLOLYSIN"/>
    <property type="match status" value="1"/>
</dbReference>
<feature type="domain" description="FTP" evidence="10">
    <location>
        <begin position="60"/>
        <end position="107"/>
    </location>
</feature>
<name>A0ABM7S2V8_9FLAO</name>
<evidence type="ECO:0000256" key="2">
    <source>
        <dbReference type="ARBA" id="ARBA00022670"/>
    </source>
</evidence>
<evidence type="ECO:0000313" key="12">
    <source>
        <dbReference type="EMBL" id="BCY27933.1"/>
    </source>
</evidence>
<dbReference type="Gene3D" id="3.10.170.10">
    <property type="match status" value="1"/>
</dbReference>
<evidence type="ECO:0000259" key="8">
    <source>
        <dbReference type="Pfam" id="PF01447"/>
    </source>
</evidence>
<evidence type="ECO:0000313" key="13">
    <source>
        <dbReference type="Proteomes" id="UP000825258"/>
    </source>
</evidence>
<gene>
    <name evidence="12" type="ORF">KK2020170_08010</name>
</gene>
<keyword evidence="4" id="KW-0732">Signal</keyword>
<dbReference type="RefSeq" id="WP_221259535.1">
    <property type="nucleotide sequence ID" value="NZ_AP024749.1"/>
</dbReference>
<reference evidence="12 13" key="1">
    <citation type="submission" date="2021-06" db="EMBL/GenBank/DDBJ databases">
        <title>Whole genome sequences of Flavobacterium sp. KK2020170 and assembly.</title>
        <authorList>
            <person name="Kitahara K."/>
            <person name="Miyoshi S."/>
            <person name="Uesaka K."/>
        </authorList>
    </citation>
    <scope>NUCLEOTIDE SEQUENCE [LARGE SCALE GENOMIC DNA]</scope>
    <source>
        <strain evidence="12 13">KK2020170</strain>
    </source>
</reference>
<dbReference type="Gene3D" id="2.60.120.260">
    <property type="entry name" value="Galactose-binding domain-like"/>
    <property type="match status" value="1"/>
</dbReference>
<dbReference type="Gene3D" id="3.10.450.490">
    <property type="match status" value="1"/>
</dbReference>
<dbReference type="InterPro" id="IPR013856">
    <property type="entry name" value="Peptidase_M4_domain"/>
</dbReference>
<dbReference type="NCBIfam" id="TIGR04183">
    <property type="entry name" value="Por_Secre_tail"/>
    <property type="match status" value="1"/>
</dbReference>
<dbReference type="PRINTS" id="PR00730">
    <property type="entry name" value="THERMOLYSIN"/>
</dbReference>
<protein>
    <recommendedName>
        <fullName evidence="14">Por secretion system C-terminal sorting domain-containing protein</fullName>
    </recommendedName>
</protein>